<organism evidence="1 2">
    <name type="scientific">Guyparkeria halophila</name>
    <dbReference type="NCBI Taxonomy" id="47960"/>
    <lineage>
        <taxon>Bacteria</taxon>
        <taxon>Pseudomonadati</taxon>
        <taxon>Pseudomonadota</taxon>
        <taxon>Gammaproteobacteria</taxon>
        <taxon>Chromatiales</taxon>
        <taxon>Thioalkalibacteraceae</taxon>
        <taxon>Guyparkeria</taxon>
    </lineage>
</organism>
<keyword evidence="2" id="KW-1185">Reference proteome</keyword>
<dbReference type="Proteomes" id="UP001327459">
    <property type="component" value="Chromosome"/>
</dbReference>
<accession>A0ABZ0YVD6</accession>
<dbReference type="RefSeq" id="WP_322521150.1">
    <property type="nucleotide sequence ID" value="NZ_CP140153.1"/>
</dbReference>
<reference evidence="1 2" key="1">
    <citation type="submission" date="2023-11" db="EMBL/GenBank/DDBJ databases">
        <title>MicrobeMod: A computational toolkit for identifying prokaryotic methylation and restriction-modification with nanopore sequencing.</title>
        <authorList>
            <person name="Crits-Christoph A."/>
            <person name="Kang S.C."/>
            <person name="Lee H."/>
            <person name="Ostrov N."/>
        </authorList>
    </citation>
    <scope>NUCLEOTIDE SEQUENCE [LARGE SCALE GENOMIC DNA]</scope>
    <source>
        <strain evidence="1 2">ATCC 49870</strain>
    </source>
</reference>
<protein>
    <submittedName>
        <fullName evidence="1">Uncharacterized protein</fullName>
    </submittedName>
</protein>
<gene>
    <name evidence="1" type="ORF">SR882_10270</name>
</gene>
<sequence>MSLIRTRCEELQDGRRVEVKELTIAEIRSWLAELTERLERSFDEEAASEPVDLVDEHLLEDMTLDDLVRMTSLDHDGINELSQSAIDQIAATARELNPHFFGMRRRLLARSGEVRSASVATN</sequence>
<name>A0ABZ0YVD6_9GAMM</name>
<dbReference type="EMBL" id="CP140153">
    <property type="protein sequence ID" value="WQH16135.1"/>
    <property type="molecule type" value="Genomic_DNA"/>
</dbReference>
<evidence type="ECO:0000313" key="1">
    <source>
        <dbReference type="EMBL" id="WQH16135.1"/>
    </source>
</evidence>
<evidence type="ECO:0000313" key="2">
    <source>
        <dbReference type="Proteomes" id="UP001327459"/>
    </source>
</evidence>
<proteinExistence type="predicted"/>